<keyword evidence="2" id="KW-1133">Transmembrane helix</keyword>
<dbReference type="EMBL" id="BAABCN010000018">
    <property type="protein sequence ID" value="GAA3896483.1"/>
    <property type="molecule type" value="Genomic_DNA"/>
</dbReference>
<feature type="transmembrane region" description="Helical" evidence="2">
    <location>
        <begin position="295"/>
        <end position="314"/>
    </location>
</feature>
<accession>A0ABP7LBU8</accession>
<feature type="region of interest" description="Disordered" evidence="1">
    <location>
        <begin position="485"/>
        <end position="512"/>
    </location>
</feature>
<dbReference type="SUPFAM" id="SSF52266">
    <property type="entry name" value="SGNH hydrolase"/>
    <property type="match status" value="1"/>
</dbReference>
<sequence>MKRLPSSSPSLGDRTTGVSEIGRTASASPLSAAAAPVSASASTSDSTSLSPITGPLPAPRWTGLDGLRALAVIAVIAYHFFPTVLPGGYIGVDVFFVISGFLITSLLLRERARSGRISLGRFWTRRVRRLVPPLIPVLLVCATAALLVGGDVLVGLGRQILGALTFSYNWVSIGANASYFTTDQPELFRNLWSLAVEEQFYLVWPLAVAALLFIPRPRLRLLLVLAVGAASALWMAVMYTPDADPTRVYFGSDTHSFGLAIGAALALILWQRSINPGATAGTDLSGRIGSWLPRLRPWIGLVALLALAAFSLLMPADSPVAYRGGLIAVSLVSAVAIWAGIGAGRFGQRLDSRPLRYLGARSYGIYLWHWPILVLLQLAWPASTANAASPAHAARTLLIGALALVLTLLAAGASYRWLEQPIRRLGFGGSIRRVNARLRGTRVQRQTVLAALAAVLLLGAGTTAALAAAPAHTSAESVIERGKQAMDAATPADHTPAPTASGTAMPTPAPPPPIVIPLRAEVSEAVIPAGARISAVGDSVMLASAPELQQAFPGIAIDAAVSRGMQAAPDILNTLKTTGQLRELVVIGLGTNGPIDDADLERITVAIGPNRQLVMVNAFADRDWTAGVNATLADFSAHHRRIELADWSTAIAPHTDVLAEDNIHPGPTGGRIYADTVGSAVARLGDLPPAQQPGPNRLLLLPD</sequence>
<dbReference type="InterPro" id="IPR050879">
    <property type="entry name" value="Acyltransferase_3"/>
</dbReference>
<evidence type="ECO:0000256" key="2">
    <source>
        <dbReference type="SAM" id="Phobius"/>
    </source>
</evidence>
<evidence type="ECO:0000256" key="1">
    <source>
        <dbReference type="SAM" id="MobiDB-lite"/>
    </source>
</evidence>
<reference evidence="5" key="1">
    <citation type="journal article" date="2019" name="Int. J. Syst. Evol. Microbiol.">
        <title>The Global Catalogue of Microorganisms (GCM) 10K type strain sequencing project: providing services to taxonomists for standard genome sequencing and annotation.</title>
        <authorList>
            <consortium name="The Broad Institute Genomics Platform"/>
            <consortium name="The Broad Institute Genome Sequencing Center for Infectious Disease"/>
            <person name="Wu L."/>
            <person name="Ma J."/>
        </authorList>
    </citation>
    <scope>NUCLEOTIDE SEQUENCE [LARGE SCALE GENOMIC DNA]</scope>
    <source>
        <strain evidence="5">JCM 17021</strain>
    </source>
</reference>
<feature type="transmembrane region" description="Helical" evidence="2">
    <location>
        <begin position="199"/>
        <end position="214"/>
    </location>
</feature>
<feature type="transmembrane region" description="Helical" evidence="2">
    <location>
        <begin position="221"/>
        <end position="237"/>
    </location>
</feature>
<feature type="transmembrane region" description="Helical" evidence="2">
    <location>
        <begin position="320"/>
        <end position="342"/>
    </location>
</feature>
<evidence type="ECO:0000259" key="3">
    <source>
        <dbReference type="Pfam" id="PF01757"/>
    </source>
</evidence>
<evidence type="ECO:0000313" key="4">
    <source>
        <dbReference type="EMBL" id="GAA3896483.1"/>
    </source>
</evidence>
<keyword evidence="2" id="KW-0812">Transmembrane</keyword>
<dbReference type="Proteomes" id="UP001501803">
    <property type="component" value="Unassembled WGS sequence"/>
</dbReference>
<feature type="transmembrane region" description="Helical" evidence="2">
    <location>
        <begin position="392"/>
        <end position="415"/>
    </location>
</feature>
<feature type="transmembrane region" description="Helical" evidence="2">
    <location>
        <begin position="257"/>
        <end position="274"/>
    </location>
</feature>
<dbReference type="InterPro" id="IPR002656">
    <property type="entry name" value="Acyl_transf_3_dom"/>
</dbReference>
<feature type="domain" description="Acyltransferase 3" evidence="3">
    <location>
        <begin position="62"/>
        <end position="411"/>
    </location>
</feature>
<comment type="caution">
    <text evidence="4">The sequence shown here is derived from an EMBL/GenBank/DDBJ whole genome shotgun (WGS) entry which is preliminary data.</text>
</comment>
<dbReference type="RefSeq" id="WP_345069945.1">
    <property type="nucleotide sequence ID" value="NZ_BAABCN010000018.1"/>
</dbReference>
<feature type="compositionally biased region" description="Low complexity" evidence="1">
    <location>
        <begin position="485"/>
        <end position="506"/>
    </location>
</feature>
<dbReference type="CDD" id="cd01840">
    <property type="entry name" value="SGNH_hydrolase_yrhL_like"/>
    <property type="match status" value="1"/>
</dbReference>
<feature type="transmembrane region" description="Helical" evidence="2">
    <location>
        <begin position="363"/>
        <end position="380"/>
    </location>
</feature>
<feature type="transmembrane region" description="Helical" evidence="2">
    <location>
        <begin position="87"/>
        <end position="109"/>
    </location>
</feature>
<feature type="transmembrane region" description="Helical" evidence="2">
    <location>
        <begin position="130"/>
        <end position="148"/>
    </location>
</feature>
<gene>
    <name evidence="4" type="ORF">GCM10022381_42410</name>
</gene>
<protein>
    <recommendedName>
        <fullName evidence="3">Acyltransferase 3 domain-containing protein</fullName>
    </recommendedName>
</protein>
<proteinExistence type="predicted"/>
<dbReference type="Pfam" id="PF01757">
    <property type="entry name" value="Acyl_transf_3"/>
    <property type="match status" value="1"/>
</dbReference>
<dbReference type="PANTHER" id="PTHR23028:SF53">
    <property type="entry name" value="ACYL_TRANSF_3 DOMAIN-CONTAINING PROTEIN"/>
    <property type="match status" value="1"/>
</dbReference>
<dbReference type="PANTHER" id="PTHR23028">
    <property type="entry name" value="ACETYLTRANSFERASE"/>
    <property type="match status" value="1"/>
</dbReference>
<evidence type="ECO:0000313" key="5">
    <source>
        <dbReference type="Proteomes" id="UP001501803"/>
    </source>
</evidence>
<keyword evidence="5" id="KW-1185">Reference proteome</keyword>
<organism evidence="4 5">
    <name type="scientific">Leifsonia kafniensis</name>
    <dbReference type="NCBI Taxonomy" id="475957"/>
    <lineage>
        <taxon>Bacteria</taxon>
        <taxon>Bacillati</taxon>
        <taxon>Actinomycetota</taxon>
        <taxon>Actinomycetes</taxon>
        <taxon>Micrococcales</taxon>
        <taxon>Microbacteriaceae</taxon>
        <taxon>Leifsonia</taxon>
    </lineage>
</organism>
<feature type="transmembrane region" description="Helical" evidence="2">
    <location>
        <begin position="447"/>
        <end position="469"/>
    </location>
</feature>
<name>A0ABP7LBU8_9MICO</name>
<keyword evidence="2" id="KW-0472">Membrane</keyword>